<dbReference type="InterPro" id="IPR017543">
    <property type="entry name" value="6-PTP_synth-rel_bac"/>
</dbReference>
<dbReference type="Pfam" id="PF01242">
    <property type="entry name" value="PTPS"/>
    <property type="match status" value="1"/>
</dbReference>
<evidence type="ECO:0000256" key="6">
    <source>
        <dbReference type="ARBA" id="ARBA00048807"/>
    </source>
</evidence>
<reference evidence="7 8" key="1">
    <citation type="submission" date="2020-08" db="EMBL/GenBank/DDBJ databases">
        <title>A Genomic Blueprint of the Chicken Gut Microbiome.</title>
        <authorList>
            <person name="Gilroy R."/>
            <person name="Ravi A."/>
            <person name="Getino M."/>
            <person name="Pursley I."/>
            <person name="Horton D.L."/>
            <person name="Alikhan N.-F."/>
            <person name="Baker D."/>
            <person name="Gharbi K."/>
            <person name="Hall N."/>
            <person name="Watson M."/>
            <person name="Adriaenssens E.M."/>
            <person name="Foster-Nyarko E."/>
            <person name="Jarju S."/>
            <person name="Secka A."/>
            <person name="Antonio M."/>
            <person name="Oren A."/>
            <person name="Chaudhuri R."/>
            <person name="La Ragione R.M."/>
            <person name="Hildebrand F."/>
            <person name="Pallen M.J."/>
        </authorList>
    </citation>
    <scope>NUCLEOTIDE SEQUENCE [LARGE SCALE GENOMIC DNA]</scope>
    <source>
        <strain evidence="7 8">Sa3CUN2</strain>
    </source>
</reference>
<accession>A0ABR8PBP7</accession>
<dbReference type="RefSeq" id="WP_191684081.1">
    <property type="nucleotide sequence ID" value="NZ_JACSQW010000005.1"/>
</dbReference>
<dbReference type="EMBL" id="JACSQW010000005">
    <property type="protein sequence ID" value="MBD7894717.1"/>
    <property type="molecule type" value="Genomic_DNA"/>
</dbReference>
<comment type="catalytic activity">
    <reaction evidence="6">
        <text>7,8-dihydroneopterin 3'-triphosphate + H2O = 6-carboxy-5,6,7,8-tetrahydropterin + triphosphate + acetaldehyde + 2 H(+)</text>
        <dbReference type="Rhea" id="RHEA:27966"/>
        <dbReference type="ChEBI" id="CHEBI:15343"/>
        <dbReference type="ChEBI" id="CHEBI:15377"/>
        <dbReference type="ChEBI" id="CHEBI:15378"/>
        <dbReference type="ChEBI" id="CHEBI:18036"/>
        <dbReference type="ChEBI" id="CHEBI:58462"/>
        <dbReference type="ChEBI" id="CHEBI:61032"/>
        <dbReference type="EC" id="4.1.2.50"/>
    </reaction>
</comment>
<gene>
    <name evidence="7" type="ORF">H9564_03130</name>
</gene>
<organism evidence="7 8">
    <name type="scientific">Limosilactobacillus avistercoris</name>
    <dbReference type="NCBI Taxonomy" id="2762243"/>
    <lineage>
        <taxon>Bacteria</taxon>
        <taxon>Bacillati</taxon>
        <taxon>Bacillota</taxon>
        <taxon>Bacilli</taxon>
        <taxon>Lactobacillales</taxon>
        <taxon>Lactobacillaceae</taxon>
        <taxon>Limosilactobacillus</taxon>
    </lineage>
</organism>
<proteinExistence type="inferred from homology"/>
<name>A0ABR8PBP7_9LACO</name>
<evidence type="ECO:0000256" key="2">
    <source>
        <dbReference type="ARBA" id="ARBA00008900"/>
    </source>
</evidence>
<protein>
    <recommendedName>
        <fullName evidence="4">6-carboxy-5,6,7,8-tetrahydropterin synthase</fullName>
        <ecNumber evidence="3">4.1.2.50</ecNumber>
    </recommendedName>
    <alternativeName>
        <fullName evidence="5">Queuosine biosynthesis protein QueD</fullName>
    </alternativeName>
</protein>
<evidence type="ECO:0000256" key="3">
    <source>
        <dbReference type="ARBA" id="ARBA00012982"/>
    </source>
</evidence>
<comment type="similarity">
    <text evidence="2">Belongs to the PTPS family. QueD subfamily.</text>
</comment>
<comment type="pathway">
    <text evidence="1">Purine metabolism; 7-cyano-7-deazaguanine biosynthesis.</text>
</comment>
<sequence>MKNEEYRLTFFFNATHMVTIDGKSSSKHPHTFEVTCYIQTKGFIAFEFIENKINQILNQLNDQYLNDLSFFQGQNPTLENITRHLCNAIEVNLESIRSDLVRIEVAESPVRTFIIDRCL</sequence>
<keyword evidence="8" id="KW-1185">Reference proteome</keyword>
<evidence type="ECO:0000313" key="7">
    <source>
        <dbReference type="EMBL" id="MBD7894717.1"/>
    </source>
</evidence>
<dbReference type="Gene3D" id="3.30.479.10">
    <property type="entry name" value="6-pyruvoyl tetrahydropterin synthase/QueD"/>
    <property type="match status" value="1"/>
</dbReference>
<evidence type="ECO:0000256" key="5">
    <source>
        <dbReference type="ARBA" id="ARBA00031449"/>
    </source>
</evidence>
<dbReference type="EC" id="4.1.2.50" evidence="3"/>
<evidence type="ECO:0000256" key="1">
    <source>
        <dbReference type="ARBA" id="ARBA00005061"/>
    </source>
</evidence>
<dbReference type="InterPro" id="IPR007115">
    <property type="entry name" value="6-PTP_synth/QueD"/>
</dbReference>
<dbReference type="Proteomes" id="UP000616837">
    <property type="component" value="Unassembled WGS sequence"/>
</dbReference>
<dbReference type="InterPro" id="IPR038418">
    <property type="entry name" value="6-PTP_synth/QueD_sf"/>
</dbReference>
<evidence type="ECO:0000256" key="4">
    <source>
        <dbReference type="ARBA" id="ARBA00018141"/>
    </source>
</evidence>
<dbReference type="NCBIfam" id="TIGR03112">
    <property type="entry name" value="6_pyr_pter_rel"/>
    <property type="match status" value="1"/>
</dbReference>
<comment type="caution">
    <text evidence="7">The sequence shown here is derived from an EMBL/GenBank/DDBJ whole genome shotgun (WGS) entry which is preliminary data.</text>
</comment>
<dbReference type="SUPFAM" id="SSF55620">
    <property type="entry name" value="Tetrahydrobiopterin biosynthesis enzymes-like"/>
    <property type="match status" value="1"/>
</dbReference>
<evidence type="ECO:0000313" key="8">
    <source>
        <dbReference type="Proteomes" id="UP000616837"/>
    </source>
</evidence>